<dbReference type="Pfam" id="PF11991">
    <property type="entry name" value="Trp_DMAT"/>
    <property type="match status" value="1"/>
</dbReference>
<accession>A0A1Z2KYB2</accession>
<proteinExistence type="predicted"/>
<dbReference type="RefSeq" id="WP_087925556.1">
    <property type="nucleotide sequence ID" value="NZ_CP021744.1"/>
</dbReference>
<sequence>METADLGAVPQRPLPTAEFTPDSGVIAEMIGRPMRFESSRYRPTDTYAEVACDRVWRAYECLGLTGETRESILALLQDLTGAWGRLPVGTPPKRAGWVAIDGMPFEPSVAWGDGKAGVRISLESPGDGTALSRMRDGMDFSRRLAGRPGVSLDGLLEVEDLFTDDDPQGFFTMAHAVAWRPGRHPVYKIFLNPAVAGREHSAARTTEAMTRLGLERPWRALADHLGAFGPEHEPAAVALDLVGGDAFRAQVYVAHSGVTAEGIDAKSAAARDHVPGLFARALRQINGPEDAPAWRRKPPVTTFTLDRRHDRPSAALYVPMIPVHDHDAAARDRVLAFLRAEGVAEAEAYAAVLDALADRPLTESLTQNFVSYRGGASPRFSVYLAPGTYRAADEG</sequence>
<dbReference type="AlphaFoldDB" id="A0A1Z2KYB2"/>
<dbReference type="InterPro" id="IPR017795">
    <property type="entry name" value="ABBA_NscD-like"/>
</dbReference>
<dbReference type="Proteomes" id="UP000195755">
    <property type="component" value="Chromosome"/>
</dbReference>
<dbReference type="EMBL" id="CP021744">
    <property type="protein sequence ID" value="ARZ67038.1"/>
    <property type="molecule type" value="Genomic_DNA"/>
</dbReference>
<reference evidence="2 3" key="1">
    <citation type="submission" date="2017-06" db="EMBL/GenBank/DDBJ databases">
        <title>Streptomyces albireticuli Genome sequencing and assembly.</title>
        <authorList>
            <person name="Wang Y."/>
            <person name="Du B."/>
            <person name="Ding Y."/>
            <person name="Liu H."/>
            <person name="Hou Q."/>
            <person name="Liu K."/>
            <person name="Yao L."/>
            <person name="Wang C."/>
        </authorList>
    </citation>
    <scope>NUCLEOTIDE SEQUENCE [LARGE SCALE GENOMIC DNA]</scope>
    <source>
        <strain evidence="2 3">MDJK11</strain>
    </source>
</reference>
<dbReference type="GO" id="GO:0009820">
    <property type="term" value="P:alkaloid metabolic process"/>
    <property type="evidence" value="ECO:0007669"/>
    <property type="project" value="InterPro"/>
</dbReference>
<evidence type="ECO:0000313" key="3">
    <source>
        <dbReference type="Proteomes" id="UP000195755"/>
    </source>
</evidence>
<evidence type="ECO:0000256" key="1">
    <source>
        <dbReference type="ARBA" id="ARBA00022679"/>
    </source>
</evidence>
<organism evidence="2 3">
    <name type="scientific">Streptomyces albireticuli</name>
    <dbReference type="NCBI Taxonomy" id="1940"/>
    <lineage>
        <taxon>Bacteria</taxon>
        <taxon>Bacillati</taxon>
        <taxon>Actinomycetota</taxon>
        <taxon>Actinomycetes</taxon>
        <taxon>Kitasatosporales</taxon>
        <taxon>Streptomycetaceae</taxon>
        <taxon>Streptomyces</taxon>
    </lineage>
</organism>
<protein>
    <submittedName>
        <fullName evidence="2">Tryptophan dimethylallyltransferase</fullName>
    </submittedName>
</protein>
<dbReference type="GO" id="GO:0016765">
    <property type="term" value="F:transferase activity, transferring alkyl or aryl (other than methyl) groups"/>
    <property type="evidence" value="ECO:0007669"/>
    <property type="project" value="InterPro"/>
</dbReference>
<keyword evidence="1 2" id="KW-0808">Transferase</keyword>
<gene>
    <name evidence="2" type="ORF">SMD11_1377</name>
</gene>
<dbReference type="OrthoDB" id="3435263at2"/>
<evidence type="ECO:0000313" key="2">
    <source>
        <dbReference type="EMBL" id="ARZ67038.1"/>
    </source>
</evidence>
<dbReference type="KEGG" id="salj:SMD11_1377"/>
<name>A0A1Z2KYB2_9ACTN</name>